<feature type="binding site" evidence="9">
    <location>
        <position position="124"/>
    </location>
    <ligand>
        <name>ATP</name>
        <dbReference type="ChEBI" id="CHEBI:30616"/>
    </ligand>
</feature>
<feature type="active site" description="Cysteine persulfide intermediate" evidence="9">
    <location>
        <position position="197"/>
    </location>
</feature>
<feature type="binding site" evidence="9">
    <location>
        <position position="38"/>
    </location>
    <ligand>
        <name>ATP</name>
        <dbReference type="ChEBI" id="CHEBI:30616"/>
    </ligand>
</feature>
<comment type="catalytic activity">
    <reaction evidence="8 9">
        <text>S-sulfanyl-L-cysteinyl-[protein] + uridine(34) in tRNA + AH2 + ATP = 2-thiouridine(34) in tRNA + L-cysteinyl-[protein] + A + AMP + diphosphate + H(+)</text>
        <dbReference type="Rhea" id="RHEA:47032"/>
        <dbReference type="Rhea" id="RHEA-COMP:10131"/>
        <dbReference type="Rhea" id="RHEA-COMP:11726"/>
        <dbReference type="Rhea" id="RHEA-COMP:11727"/>
        <dbReference type="Rhea" id="RHEA-COMP:11728"/>
        <dbReference type="ChEBI" id="CHEBI:13193"/>
        <dbReference type="ChEBI" id="CHEBI:15378"/>
        <dbReference type="ChEBI" id="CHEBI:17499"/>
        <dbReference type="ChEBI" id="CHEBI:29950"/>
        <dbReference type="ChEBI" id="CHEBI:30616"/>
        <dbReference type="ChEBI" id="CHEBI:33019"/>
        <dbReference type="ChEBI" id="CHEBI:61963"/>
        <dbReference type="ChEBI" id="CHEBI:65315"/>
        <dbReference type="ChEBI" id="CHEBI:87170"/>
        <dbReference type="ChEBI" id="CHEBI:456215"/>
        <dbReference type="EC" id="2.8.1.13"/>
    </reaction>
</comment>
<comment type="caution">
    <text evidence="12">The sequence shown here is derived from an EMBL/GenBank/DDBJ whole genome shotgun (WGS) entry which is preliminary data.</text>
</comment>
<feature type="binding site" evidence="9">
    <location>
        <begin position="12"/>
        <end position="19"/>
    </location>
    <ligand>
        <name>ATP</name>
        <dbReference type="ChEBI" id="CHEBI:30616"/>
    </ligand>
</feature>
<keyword evidence="13" id="KW-1185">Reference proteome</keyword>
<gene>
    <name evidence="9 12" type="primary">mnmA</name>
    <name evidence="12" type="ORF">OM075_12370</name>
</gene>
<feature type="domain" description="tRNA-specific 2-thiouridylase MnmA-like central" evidence="11">
    <location>
        <begin position="214"/>
        <end position="270"/>
    </location>
</feature>
<keyword evidence="4 9" id="KW-0547">Nucleotide-binding</keyword>
<comment type="similarity">
    <text evidence="9">Belongs to the MnmA/TRMU family.</text>
</comment>
<evidence type="ECO:0000256" key="3">
    <source>
        <dbReference type="ARBA" id="ARBA00022694"/>
    </source>
</evidence>
<feature type="disulfide bond" description="Alternate" evidence="9">
    <location>
        <begin position="100"/>
        <end position="197"/>
    </location>
</feature>
<reference evidence="12" key="1">
    <citation type="submission" date="2022-10" db="EMBL/GenBank/DDBJ databases">
        <authorList>
            <person name="Yu W.X."/>
        </authorList>
    </citation>
    <scope>NUCLEOTIDE SEQUENCE</scope>
    <source>
        <strain evidence="12">AAT</strain>
    </source>
</reference>
<dbReference type="InterPro" id="IPR046884">
    <property type="entry name" value="MnmA-like_central"/>
</dbReference>
<evidence type="ECO:0000256" key="4">
    <source>
        <dbReference type="ARBA" id="ARBA00022741"/>
    </source>
</evidence>
<organism evidence="12 13">
    <name type="scientific">Plebeiibacterium sediminum</name>
    <dbReference type="NCBI Taxonomy" id="2992112"/>
    <lineage>
        <taxon>Bacteria</taxon>
        <taxon>Pseudomonadati</taxon>
        <taxon>Bacteroidota</taxon>
        <taxon>Bacteroidia</taxon>
        <taxon>Marinilabiliales</taxon>
        <taxon>Marinilabiliaceae</taxon>
        <taxon>Plebeiibacterium</taxon>
    </lineage>
</organism>
<evidence type="ECO:0000256" key="5">
    <source>
        <dbReference type="ARBA" id="ARBA00022840"/>
    </source>
</evidence>
<dbReference type="GO" id="GO:0002143">
    <property type="term" value="P:tRNA wobble position uridine thiolation"/>
    <property type="evidence" value="ECO:0007669"/>
    <property type="project" value="TreeGrafter"/>
</dbReference>
<evidence type="ECO:0000256" key="2">
    <source>
        <dbReference type="ARBA" id="ARBA00022679"/>
    </source>
</evidence>
<evidence type="ECO:0000313" key="12">
    <source>
        <dbReference type="EMBL" id="MCW3787268.1"/>
    </source>
</evidence>
<dbReference type="AlphaFoldDB" id="A0AAE3M559"/>
<dbReference type="Pfam" id="PF03054">
    <property type="entry name" value="tRNA_Me_trans"/>
    <property type="match status" value="1"/>
</dbReference>
<dbReference type="InterPro" id="IPR046885">
    <property type="entry name" value="MnmA-like_C"/>
</dbReference>
<keyword evidence="1 9" id="KW-0820">tRNA-binding</keyword>
<dbReference type="Gene3D" id="2.40.30.10">
    <property type="entry name" value="Translation factors"/>
    <property type="match status" value="1"/>
</dbReference>
<proteinExistence type="inferred from homology"/>
<dbReference type="PANTHER" id="PTHR11933:SF5">
    <property type="entry name" value="MITOCHONDRIAL TRNA-SPECIFIC 2-THIOURIDYLASE 1"/>
    <property type="match status" value="1"/>
</dbReference>
<dbReference type="RefSeq" id="WP_301190846.1">
    <property type="nucleotide sequence ID" value="NZ_JAPDPJ010000026.1"/>
</dbReference>
<dbReference type="NCBIfam" id="NF001138">
    <property type="entry name" value="PRK00143.1"/>
    <property type="match status" value="1"/>
</dbReference>
<evidence type="ECO:0000256" key="9">
    <source>
        <dbReference type="HAMAP-Rule" id="MF_00144"/>
    </source>
</evidence>
<dbReference type="Gene3D" id="2.30.30.280">
    <property type="entry name" value="Adenine nucleotide alpha hydrolases-like domains"/>
    <property type="match status" value="1"/>
</dbReference>
<feature type="domain" description="tRNA-specific 2-thiouridylase MnmA-like C-terminal" evidence="10">
    <location>
        <begin position="279"/>
        <end position="356"/>
    </location>
</feature>
<dbReference type="GO" id="GO:0005737">
    <property type="term" value="C:cytoplasm"/>
    <property type="evidence" value="ECO:0007669"/>
    <property type="project" value="UniProtKB-SubCell"/>
</dbReference>
<dbReference type="InterPro" id="IPR004506">
    <property type="entry name" value="MnmA-like"/>
</dbReference>
<evidence type="ECO:0000259" key="11">
    <source>
        <dbReference type="Pfam" id="PF20259"/>
    </source>
</evidence>
<evidence type="ECO:0000256" key="8">
    <source>
        <dbReference type="ARBA" id="ARBA00051542"/>
    </source>
</evidence>
<dbReference type="Pfam" id="PF20258">
    <property type="entry name" value="tRNA_Me_trans_C"/>
    <property type="match status" value="1"/>
</dbReference>
<keyword evidence="7 9" id="KW-1015">Disulfide bond</keyword>
<comment type="function">
    <text evidence="9">Catalyzes the 2-thiolation of uridine at the wobble position (U34) of tRNA, leading to the formation of s(2)U34.</text>
</comment>
<protein>
    <recommendedName>
        <fullName evidence="9">tRNA-specific 2-thiouridylase MnmA</fullName>
        <ecNumber evidence="9">2.8.1.13</ecNumber>
    </recommendedName>
</protein>
<evidence type="ECO:0000259" key="10">
    <source>
        <dbReference type="Pfam" id="PF20258"/>
    </source>
</evidence>
<keyword evidence="3 9" id="KW-0819">tRNA processing</keyword>
<dbReference type="EC" id="2.8.1.13" evidence="9"/>
<feature type="region of interest" description="Interaction with tRNA" evidence="9">
    <location>
        <begin position="146"/>
        <end position="148"/>
    </location>
</feature>
<dbReference type="GO" id="GO:0103016">
    <property type="term" value="F:tRNA-uridine 2-sulfurtransferase activity"/>
    <property type="evidence" value="ECO:0007669"/>
    <property type="project" value="UniProtKB-EC"/>
</dbReference>
<dbReference type="Pfam" id="PF20259">
    <property type="entry name" value="tRNA_Me_trans_M"/>
    <property type="match status" value="1"/>
</dbReference>
<accession>A0AAE3M559</accession>
<evidence type="ECO:0000256" key="1">
    <source>
        <dbReference type="ARBA" id="ARBA00022555"/>
    </source>
</evidence>
<feature type="active site" description="Nucleophile" evidence="9">
    <location>
        <position position="100"/>
    </location>
</feature>
<dbReference type="InterPro" id="IPR023382">
    <property type="entry name" value="MnmA-like_central_sf"/>
</dbReference>
<dbReference type="GO" id="GO:0000049">
    <property type="term" value="F:tRNA binding"/>
    <property type="evidence" value="ECO:0007669"/>
    <property type="project" value="UniProtKB-KW"/>
</dbReference>
<dbReference type="InterPro" id="IPR014729">
    <property type="entry name" value="Rossmann-like_a/b/a_fold"/>
</dbReference>
<sequence>MCDMGKTRVLLGMSGGVDSSMSAWYLQQMDYEVVGITFNTLSPLSSEKSHGYIQEAKDLAQRLSIEHHVMDVYNDFRTSVIDYFVDEYLNGRTPNPCIRCNETIKWKLLYEESERLNCDKIATGHYVRLHHENNISYIQKGVDPVKDQSYFLWNLPQHVLNKCVFPLGNFLKSEVKDKARDLGFNHMAGKKESMGICFLQGENYRDFITRLKPEINQQLAEGIVKNQQGETIGKHDGFPLYTIGQKRGLYLDKNHGEYVSKIDAQNNILVTAPKSTLYSDTLSIHNFVLCDSNNQGEELLVDIRIRGLDAVPPTPGKIIISDKELKVSFDTPVWALTPGQSIVFYTNDIVIGGGIVDHFEFNAPQ</sequence>
<feature type="site" description="Interaction with tRNA" evidence="9">
    <location>
        <position position="340"/>
    </location>
</feature>
<dbReference type="NCBIfam" id="TIGR00420">
    <property type="entry name" value="trmU"/>
    <property type="match status" value="1"/>
</dbReference>
<dbReference type="PANTHER" id="PTHR11933">
    <property type="entry name" value="TRNA 5-METHYLAMINOMETHYL-2-THIOURIDYLATE -METHYLTRANSFERASE"/>
    <property type="match status" value="1"/>
</dbReference>
<comment type="subcellular location">
    <subcellularLocation>
        <location evidence="9">Cytoplasm</location>
    </subcellularLocation>
</comment>
<comment type="caution">
    <text evidence="9">Lacks conserved residue(s) required for the propagation of feature annotation.</text>
</comment>
<evidence type="ECO:0000256" key="7">
    <source>
        <dbReference type="ARBA" id="ARBA00023157"/>
    </source>
</evidence>
<dbReference type="EMBL" id="JAPDPJ010000026">
    <property type="protein sequence ID" value="MCW3787268.1"/>
    <property type="molecule type" value="Genomic_DNA"/>
</dbReference>
<keyword evidence="9" id="KW-0963">Cytoplasm</keyword>
<dbReference type="HAMAP" id="MF_00144">
    <property type="entry name" value="tRNA_thiouridyl_MnmA"/>
    <property type="match status" value="1"/>
</dbReference>
<dbReference type="GO" id="GO:0005524">
    <property type="term" value="F:ATP binding"/>
    <property type="evidence" value="ECO:0007669"/>
    <property type="project" value="UniProtKB-KW"/>
</dbReference>
<evidence type="ECO:0000256" key="6">
    <source>
        <dbReference type="ARBA" id="ARBA00022884"/>
    </source>
</evidence>
<dbReference type="SUPFAM" id="SSF52402">
    <property type="entry name" value="Adenine nucleotide alpha hydrolases-like"/>
    <property type="match status" value="1"/>
</dbReference>
<name>A0AAE3M559_9BACT</name>
<keyword evidence="2 9" id="KW-0808">Transferase</keyword>
<dbReference type="CDD" id="cd01998">
    <property type="entry name" value="MnmA_TRMU-like"/>
    <property type="match status" value="1"/>
</dbReference>
<keyword evidence="6 9" id="KW-0694">RNA-binding</keyword>
<dbReference type="Proteomes" id="UP001209229">
    <property type="component" value="Unassembled WGS sequence"/>
</dbReference>
<dbReference type="Gene3D" id="3.40.50.620">
    <property type="entry name" value="HUPs"/>
    <property type="match status" value="1"/>
</dbReference>
<keyword evidence="5 9" id="KW-0067">ATP-binding</keyword>
<evidence type="ECO:0000313" key="13">
    <source>
        <dbReference type="Proteomes" id="UP001209229"/>
    </source>
</evidence>
<feature type="site" description="Interaction with tRNA" evidence="9">
    <location>
        <position position="125"/>
    </location>
</feature>